<dbReference type="InterPro" id="IPR027417">
    <property type="entry name" value="P-loop_NTPase"/>
</dbReference>
<reference evidence="1" key="1">
    <citation type="submission" date="2020-06" db="EMBL/GenBank/DDBJ databases">
        <title>Unique genomic features of the anaerobic methanotrophic archaea.</title>
        <authorList>
            <person name="Chadwick G.L."/>
            <person name="Skennerton C.T."/>
            <person name="Laso-Perez R."/>
            <person name="Leu A.O."/>
            <person name="Speth D.R."/>
            <person name="Yu H."/>
            <person name="Morgan-Lang C."/>
            <person name="Hatzenpichler R."/>
            <person name="Goudeau D."/>
            <person name="Malmstrom R."/>
            <person name="Brazelton W.J."/>
            <person name="Woyke T."/>
            <person name="Hallam S.J."/>
            <person name="Tyson G.W."/>
            <person name="Wegener G."/>
            <person name="Boetius A."/>
            <person name="Orphan V."/>
        </authorList>
    </citation>
    <scope>NUCLEOTIDE SEQUENCE</scope>
</reference>
<dbReference type="AlphaFoldDB" id="A0A7G9YV42"/>
<evidence type="ECO:0000313" key="1">
    <source>
        <dbReference type="EMBL" id="QNO51876.1"/>
    </source>
</evidence>
<evidence type="ECO:0008006" key="2">
    <source>
        <dbReference type="Google" id="ProtNLM"/>
    </source>
</evidence>
<name>A0A7G9YV42_9EURY</name>
<protein>
    <recommendedName>
        <fullName evidence="2">AAA+ ATPase domain-containing protein</fullName>
    </recommendedName>
</protein>
<gene>
    <name evidence="1" type="ORF">KDDDHKLF_00003</name>
</gene>
<dbReference type="EMBL" id="MT631482">
    <property type="protein sequence ID" value="QNO51876.1"/>
    <property type="molecule type" value="Genomic_DNA"/>
</dbReference>
<sequence length="444" mass="52930">MSQLIEHVIYGKGEVIERRYRGFELRVKFNNGLLRWIRREEVRFLTETPVLSKPEVLKPRIMPKEQYKARQMIEAFRLGIVPHEHVEEFTFGRDVEIEGIKNRLNQAKEGSQVLIGGYGSGKTHLLEHIYAIALKNNWAVSLVELSANELPFYKPKRIYEAIINSFRFQKEGHQYDFREFLRSIARTEDSYKLEEHLYLGEIIRKLRSGEDKEYLWEWIEGYPSWGYLGGYPRMYDKATCANIYCYILSGIGWAARNIIGLDGFVILLDEAESVEPYWFSYYQNNKVWNFLKGFVSMTNNDERLRREVNENNFYKHKIYRGYWGHETKLQYCGYSRLPFLWENPSYVETVFAFVPHQVLDSREPFNTIPRTKIESIEEKFLREMLERASSIYEQAYNTPINQELLPRIYELLPRDNIRIFIKAAVEAFDLLLFHPDRRVEELLR</sequence>
<dbReference type="InterPro" id="IPR021228">
    <property type="entry name" value="BrxD"/>
</dbReference>
<accession>A0A7G9YV42</accession>
<proteinExistence type="predicted"/>
<dbReference type="Gene3D" id="3.40.50.300">
    <property type="entry name" value="P-loop containing nucleotide triphosphate hydrolases"/>
    <property type="match status" value="1"/>
</dbReference>
<dbReference type="Pfam" id="PF10923">
    <property type="entry name" value="BrxC_BrxD"/>
    <property type="match status" value="1"/>
</dbReference>
<dbReference type="SUPFAM" id="SSF52540">
    <property type="entry name" value="P-loop containing nucleoside triphosphate hydrolases"/>
    <property type="match status" value="1"/>
</dbReference>
<organism evidence="1">
    <name type="scientific">Candidatus Methanophagaceae archaeon ANME-1 ERB6</name>
    <dbReference type="NCBI Taxonomy" id="2759912"/>
    <lineage>
        <taxon>Archaea</taxon>
        <taxon>Methanobacteriati</taxon>
        <taxon>Methanobacteriota</taxon>
        <taxon>Stenosarchaea group</taxon>
        <taxon>Methanomicrobia</taxon>
        <taxon>Candidatus Methanophagales</taxon>
        <taxon>Candidatus Methanophagaceae</taxon>
    </lineage>
</organism>